<evidence type="ECO:0000259" key="6">
    <source>
        <dbReference type="PROSITE" id="PS51747"/>
    </source>
</evidence>
<gene>
    <name evidence="7" type="ORF">ABID43_004164</name>
</gene>
<dbReference type="PANTHER" id="PTHR11086:SF18">
    <property type="entry name" value="DEOXYCYTIDYLATE DEAMINASE"/>
    <property type="match status" value="1"/>
</dbReference>
<evidence type="ECO:0000256" key="4">
    <source>
        <dbReference type="ARBA" id="ARBA00022833"/>
    </source>
</evidence>
<dbReference type="SUPFAM" id="SSF53927">
    <property type="entry name" value="Cytidine deaminase-like"/>
    <property type="match status" value="1"/>
</dbReference>
<keyword evidence="8" id="KW-1185">Reference proteome</keyword>
<reference evidence="7 8" key="1">
    <citation type="submission" date="2024-06" db="EMBL/GenBank/DDBJ databases">
        <title>Genomic Encyclopedia of Type Strains, Phase IV (KMG-IV): sequencing the most valuable type-strain genomes for metagenomic binning, comparative biology and taxonomic classification.</title>
        <authorList>
            <person name="Goeker M."/>
        </authorList>
    </citation>
    <scope>NUCLEOTIDE SEQUENCE [LARGE SCALE GENOMIC DNA]</scope>
    <source>
        <strain evidence="7 8">DSM 21331</strain>
    </source>
</reference>
<keyword evidence="2" id="KW-0479">Metal-binding</keyword>
<evidence type="ECO:0000313" key="8">
    <source>
        <dbReference type="Proteomes" id="UP001549145"/>
    </source>
</evidence>
<feature type="region of interest" description="Disordered" evidence="5">
    <location>
        <begin position="309"/>
        <end position="328"/>
    </location>
</feature>
<accession>A0ABV2L9S7</accession>
<feature type="domain" description="CMP/dCMP-type deaminase" evidence="6">
    <location>
        <begin position="31"/>
        <end position="227"/>
    </location>
</feature>
<evidence type="ECO:0000256" key="5">
    <source>
        <dbReference type="SAM" id="MobiDB-lite"/>
    </source>
</evidence>
<comment type="similarity">
    <text evidence="1">Belongs to the cytidine and deoxycytidylate deaminase family.</text>
</comment>
<protein>
    <submittedName>
        <fullName evidence="7">Deoxycytidylate deaminase</fullName>
    </submittedName>
</protein>
<keyword evidence="4" id="KW-0862">Zinc</keyword>
<dbReference type="InterPro" id="IPR015517">
    <property type="entry name" value="dCMP_deaminase-rel"/>
</dbReference>
<dbReference type="InterPro" id="IPR002125">
    <property type="entry name" value="CMP_dCMP_dom"/>
</dbReference>
<name>A0ABV2L9S7_9HYPH</name>
<dbReference type="PROSITE" id="PS51747">
    <property type="entry name" value="CYT_DCMP_DEAMINASES_2"/>
    <property type="match status" value="1"/>
</dbReference>
<feature type="region of interest" description="Disordered" evidence="5">
    <location>
        <begin position="77"/>
        <end position="96"/>
    </location>
</feature>
<dbReference type="Proteomes" id="UP001549145">
    <property type="component" value="Unassembled WGS sequence"/>
</dbReference>
<evidence type="ECO:0000256" key="3">
    <source>
        <dbReference type="ARBA" id="ARBA00022801"/>
    </source>
</evidence>
<dbReference type="InterPro" id="IPR016192">
    <property type="entry name" value="APOBEC/CMP_deaminase_Zn-bd"/>
</dbReference>
<dbReference type="Pfam" id="PF00383">
    <property type="entry name" value="dCMP_cyt_deam_1"/>
    <property type="match status" value="1"/>
</dbReference>
<dbReference type="PANTHER" id="PTHR11086">
    <property type="entry name" value="DEOXYCYTIDYLATE DEAMINASE-RELATED"/>
    <property type="match status" value="1"/>
</dbReference>
<dbReference type="Gene3D" id="3.40.140.10">
    <property type="entry name" value="Cytidine Deaminase, domain 2"/>
    <property type="match status" value="1"/>
</dbReference>
<evidence type="ECO:0000256" key="1">
    <source>
        <dbReference type="ARBA" id="ARBA00006576"/>
    </source>
</evidence>
<dbReference type="InterPro" id="IPR016193">
    <property type="entry name" value="Cytidine_deaminase-like"/>
</dbReference>
<evidence type="ECO:0000256" key="2">
    <source>
        <dbReference type="ARBA" id="ARBA00022723"/>
    </source>
</evidence>
<dbReference type="PROSITE" id="PS00903">
    <property type="entry name" value="CYT_DCMP_DEAMINASES_1"/>
    <property type="match status" value="1"/>
</dbReference>
<dbReference type="EMBL" id="JBEPMM010000016">
    <property type="protein sequence ID" value="MET3694602.1"/>
    <property type="molecule type" value="Genomic_DNA"/>
</dbReference>
<sequence length="328" mass="36465">MFIDPTDKESSNTSIERFLKALFGNNEVSPTREEYGMYLAKSASLRSSDLSRQVGAAIFSSSGEVISLGSNEVPRAGGGTYWTGDEDDSRDIREGHDPNELSKVEIFADIIKQIKKDNFLSDELASLQEPQAIVDKLLDPKNGPKYKNLRVMDLIEFGRIIHAEMSAICDAARVGSSVRSGVLYCTTFPCHLCAKHIVASGISVVVYLEPYPKSYAQQLHSDSIDVDSQKEFGKVRFKPFIGISPYRYRDLFEKGKRKSNLGEAKKWLFDPRRPMIDTVVPSHIEAEEYVIAVLGRLLDKVSVRSTHEEDVRDAVGAESPDATLVPPS</sequence>
<proteinExistence type="inferred from homology"/>
<organism evidence="7 8">
    <name type="scientific">Methylobacterium goesingense</name>
    <dbReference type="NCBI Taxonomy" id="243690"/>
    <lineage>
        <taxon>Bacteria</taxon>
        <taxon>Pseudomonadati</taxon>
        <taxon>Pseudomonadota</taxon>
        <taxon>Alphaproteobacteria</taxon>
        <taxon>Hyphomicrobiales</taxon>
        <taxon>Methylobacteriaceae</taxon>
        <taxon>Methylobacterium</taxon>
    </lineage>
</organism>
<keyword evidence="3" id="KW-0378">Hydrolase</keyword>
<evidence type="ECO:0000313" key="7">
    <source>
        <dbReference type="EMBL" id="MET3694602.1"/>
    </source>
</evidence>
<dbReference type="RefSeq" id="WP_354466026.1">
    <property type="nucleotide sequence ID" value="NZ_BPQL01000062.1"/>
</dbReference>
<comment type="caution">
    <text evidence="7">The sequence shown here is derived from an EMBL/GenBank/DDBJ whole genome shotgun (WGS) entry which is preliminary data.</text>
</comment>